<proteinExistence type="predicted"/>
<dbReference type="EMBL" id="NRRE01000023">
    <property type="protein sequence ID" value="MBK1697365.1"/>
    <property type="molecule type" value="Genomic_DNA"/>
</dbReference>
<dbReference type="SUPFAM" id="SSF47598">
    <property type="entry name" value="Ribbon-helix-helix"/>
    <property type="match status" value="1"/>
</dbReference>
<keyword evidence="3" id="KW-1185">Reference proteome</keyword>
<dbReference type="AlphaFoldDB" id="A0A934QJ48"/>
<sequence length="88" mass="9925">MTMATRTFTAHVPDELADKVDRIAERRERSRGWVIKQALAAWVADEEERHRLTQEALADADAGRVTEHARVQDWAQRLSAANLGDTGQ</sequence>
<dbReference type="Pfam" id="PF01402">
    <property type="entry name" value="RHH_1"/>
    <property type="match status" value="1"/>
</dbReference>
<evidence type="ECO:0000313" key="2">
    <source>
        <dbReference type="EMBL" id="MBK1697365.1"/>
    </source>
</evidence>
<organism evidence="2 3">
    <name type="scientific">Rhodovibrio salinarum</name>
    <dbReference type="NCBI Taxonomy" id="1087"/>
    <lineage>
        <taxon>Bacteria</taxon>
        <taxon>Pseudomonadati</taxon>
        <taxon>Pseudomonadota</taxon>
        <taxon>Alphaproteobacteria</taxon>
        <taxon>Rhodospirillales</taxon>
        <taxon>Rhodovibrionaceae</taxon>
        <taxon>Rhodovibrio</taxon>
    </lineage>
</organism>
<comment type="caution">
    <text evidence="2">The sequence shown here is derived from an EMBL/GenBank/DDBJ whole genome shotgun (WGS) entry which is preliminary data.</text>
</comment>
<evidence type="ECO:0000259" key="1">
    <source>
        <dbReference type="Pfam" id="PF01402"/>
    </source>
</evidence>
<dbReference type="CDD" id="cd22233">
    <property type="entry name" value="RHH_CopAso-like"/>
    <property type="match status" value="1"/>
</dbReference>
<dbReference type="InterPro" id="IPR010985">
    <property type="entry name" value="Ribbon_hlx_hlx"/>
</dbReference>
<accession>A0A934QJ48</accession>
<dbReference type="InterPro" id="IPR002145">
    <property type="entry name" value="CopG"/>
</dbReference>
<protein>
    <submittedName>
        <fullName evidence="2">Ribbon-helix-helix protein, CopG family</fullName>
    </submittedName>
</protein>
<gene>
    <name evidence="2" type="ORF">CKO21_08900</name>
</gene>
<feature type="domain" description="Ribbon-helix-helix protein CopG" evidence="1">
    <location>
        <begin position="7"/>
        <end position="46"/>
    </location>
</feature>
<dbReference type="GO" id="GO:0006355">
    <property type="term" value="P:regulation of DNA-templated transcription"/>
    <property type="evidence" value="ECO:0007669"/>
    <property type="project" value="InterPro"/>
</dbReference>
<dbReference type="InterPro" id="IPR013321">
    <property type="entry name" value="Arc_rbn_hlx_hlx"/>
</dbReference>
<reference evidence="2" key="1">
    <citation type="submission" date="2017-08" db="EMBL/GenBank/DDBJ databases">
        <authorList>
            <person name="Imhoff J.F."/>
            <person name="Rahn T."/>
            <person name="Kuenzel S."/>
            <person name="Neulinger S.C."/>
        </authorList>
    </citation>
    <scope>NUCLEOTIDE SEQUENCE</scope>
    <source>
        <strain evidence="2">DSM 9154</strain>
    </source>
</reference>
<evidence type="ECO:0000313" key="3">
    <source>
        <dbReference type="Proteomes" id="UP000778970"/>
    </source>
</evidence>
<dbReference type="Gene3D" id="1.10.1220.10">
    <property type="entry name" value="Met repressor-like"/>
    <property type="match status" value="1"/>
</dbReference>
<reference evidence="2" key="2">
    <citation type="journal article" date="2020" name="Microorganisms">
        <title>Osmotic Adaptation and Compatible Solute Biosynthesis of Phototrophic Bacteria as Revealed from Genome Analyses.</title>
        <authorList>
            <person name="Imhoff J.F."/>
            <person name="Rahn T."/>
            <person name="Kunzel S."/>
            <person name="Keller A."/>
            <person name="Neulinger S.C."/>
        </authorList>
    </citation>
    <scope>NUCLEOTIDE SEQUENCE</scope>
    <source>
        <strain evidence="2">DSM 9154</strain>
    </source>
</reference>
<name>A0A934QJ48_9PROT</name>
<dbReference type="InterPro" id="IPR052991">
    <property type="entry name" value="Non-func_TypeII_TA_Antitoxin"/>
</dbReference>
<dbReference type="PANTHER" id="PTHR40688">
    <property type="match status" value="1"/>
</dbReference>
<dbReference type="Proteomes" id="UP000778970">
    <property type="component" value="Unassembled WGS sequence"/>
</dbReference>
<dbReference type="PANTHER" id="PTHR40688:SF2">
    <property type="entry name" value="RIBBON-HELIX-HELIX PROTEIN COPG DOMAIN-CONTAINING PROTEIN"/>
    <property type="match status" value="1"/>
</dbReference>